<dbReference type="AlphaFoldDB" id="A0A4R6TQW4"/>
<reference evidence="1 2" key="1">
    <citation type="submission" date="2019-03" db="EMBL/GenBank/DDBJ databases">
        <title>Genomic Encyclopedia of Archaeal and Bacterial Type Strains, Phase II (KMG-II): from individual species to whole genera.</title>
        <authorList>
            <person name="Goeker M."/>
        </authorList>
    </citation>
    <scope>NUCLEOTIDE SEQUENCE [LARGE SCALE GENOMIC DNA]</scope>
    <source>
        <strain evidence="1 2">DSM 18435</strain>
    </source>
</reference>
<comment type="caution">
    <text evidence="1">The sequence shown here is derived from an EMBL/GenBank/DDBJ whole genome shotgun (WGS) entry which is preliminary data.</text>
</comment>
<dbReference type="EMBL" id="SNYI01000001">
    <property type="protein sequence ID" value="TDQ32697.1"/>
    <property type="molecule type" value="Genomic_DNA"/>
</dbReference>
<proteinExistence type="predicted"/>
<protein>
    <submittedName>
        <fullName evidence="1">Uncharacterized protein</fullName>
    </submittedName>
</protein>
<gene>
    <name evidence="1" type="ORF">CLV82_0530</name>
</gene>
<organism evidence="1 2">
    <name type="scientific">Zeaxanthinibacter enoshimensis</name>
    <dbReference type="NCBI Taxonomy" id="392009"/>
    <lineage>
        <taxon>Bacteria</taxon>
        <taxon>Pseudomonadati</taxon>
        <taxon>Bacteroidota</taxon>
        <taxon>Flavobacteriia</taxon>
        <taxon>Flavobacteriales</taxon>
        <taxon>Flavobacteriaceae</taxon>
        <taxon>Zeaxanthinibacter</taxon>
    </lineage>
</organism>
<dbReference type="Proteomes" id="UP000295468">
    <property type="component" value="Unassembled WGS sequence"/>
</dbReference>
<dbReference type="OrthoDB" id="1446480at2"/>
<name>A0A4R6TQW4_9FLAO</name>
<evidence type="ECO:0000313" key="2">
    <source>
        <dbReference type="Proteomes" id="UP000295468"/>
    </source>
</evidence>
<keyword evidence="2" id="KW-1185">Reference proteome</keyword>
<evidence type="ECO:0000313" key="1">
    <source>
        <dbReference type="EMBL" id="TDQ32697.1"/>
    </source>
</evidence>
<accession>A0A4R6TQW4</accession>
<dbReference type="RefSeq" id="WP_133642736.1">
    <property type="nucleotide sequence ID" value="NZ_SNYI01000001.1"/>
</dbReference>
<sequence>MKYLIIFTLFFGFSKEFHASAQEQDTPLRVYYTASSRGYYYEIALQEPVIKVFHSRDRQVAAEGTLPQDTWMEIRNILSGIELKDLPDINTYIDDSARDKSAIAQLRVCHGGKSYQTPEFDQNKVPKDLKSLINKMQSLAVIVESEE</sequence>